<dbReference type="KEGG" id="kbs:EPA93_18735"/>
<proteinExistence type="predicted"/>
<dbReference type="RefSeq" id="WP_129888973.1">
    <property type="nucleotide sequence ID" value="NZ_CP035758.1"/>
</dbReference>
<reference evidence="1 2" key="1">
    <citation type="submission" date="2019-01" db="EMBL/GenBank/DDBJ databases">
        <title>Ktedonosporobacter rubrisoli SCAWS-G2.</title>
        <authorList>
            <person name="Huang Y."/>
            <person name="Yan B."/>
        </authorList>
    </citation>
    <scope>NUCLEOTIDE SEQUENCE [LARGE SCALE GENOMIC DNA]</scope>
    <source>
        <strain evidence="1 2">SCAWS-G2</strain>
    </source>
</reference>
<dbReference type="InterPro" id="IPR043746">
    <property type="entry name" value="DUF5691"/>
</dbReference>
<dbReference type="OrthoDB" id="262508at2"/>
<evidence type="ECO:0000313" key="1">
    <source>
        <dbReference type="EMBL" id="QBD77920.1"/>
    </source>
</evidence>
<organism evidence="1 2">
    <name type="scientific">Ktedonosporobacter rubrisoli</name>
    <dbReference type="NCBI Taxonomy" id="2509675"/>
    <lineage>
        <taxon>Bacteria</taxon>
        <taxon>Bacillati</taxon>
        <taxon>Chloroflexota</taxon>
        <taxon>Ktedonobacteria</taxon>
        <taxon>Ktedonobacterales</taxon>
        <taxon>Ktedonosporobacteraceae</taxon>
        <taxon>Ktedonosporobacter</taxon>
    </lineage>
</organism>
<dbReference type="EMBL" id="CP035758">
    <property type="protein sequence ID" value="QBD77920.1"/>
    <property type="molecule type" value="Genomic_DNA"/>
</dbReference>
<dbReference type="Proteomes" id="UP000290365">
    <property type="component" value="Chromosome"/>
</dbReference>
<sequence length="407" mass="46262">MDTIVVAAIVGTGQGNTQVITETPLGSLAAQLPQEDVERSFLLTAGALATYWRAGYVPEKGPAALQPAASEQLPVCPAQIERYLHGFLHGTHSQLLPEVLTLLRKRGMRLPYKLLPDALEYATRHQSVRSSLIPLLGVRGRWLSELNPAWSWTTQVLSIDQETFREQAETIWQEGQRKQRLEALELMRSVDAAKGREWLQEAWRKENANTREEFLQALTAGLSIEDQAFLETALQDRRAGVKEIASILLASVTITNVEEWLAHIMPRTANNWPDLMTKLLLRLPQRDAERYVLAQCQESEDWVRAAKLLPQPWSEECARAFLLALQQASEQALKTSNWYYWPLLAVLDALITGVPVAELEHAWQVVQQLTERDDISKESSSLRQWQEKFNSYVEILRLRKQIIEEIG</sequence>
<protein>
    <submittedName>
        <fullName evidence="1">Uncharacterized protein</fullName>
    </submittedName>
</protein>
<dbReference type="AlphaFoldDB" id="A0A4P6JRT6"/>
<name>A0A4P6JRT6_KTERU</name>
<dbReference type="Pfam" id="PF18944">
    <property type="entry name" value="DUF5691"/>
    <property type="match status" value="2"/>
</dbReference>
<gene>
    <name evidence="1" type="ORF">EPA93_18735</name>
</gene>
<evidence type="ECO:0000313" key="2">
    <source>
        <dbReference type="Proteomes" id="UP000290365"/>
    </source>
</evidence>
<accession>A0A4P6JRT6</accession>
<keyword evidence="2" id="KW-1185">Reference proteome</keyword>